<dbReference type="Gene3D" id="1.20.1740.10">
    <property type="entry name" value="Amino acid/polyamine transporter I"/>
    <property type="match status" value="1"/>
</dbReference>
<sequence>MNEKKYFHKNVKSILRYHIVLWLTAKMLNMVMAVGVLQSKNMSTERQPLLYNSEHSDIETPSVSSVIARPDYRSSPENVLVDVQSETSVNDESAFTLGNISANTDKYEPSLHRTLEHPTSNLETMIHLLKGNIGTGILAMPDAFKNAGLYVGLFGTMIMGIICTHCMHMLVKCSHELCKRIQVPSLSFPEVCYTSFKTGPPGVQRYANLARSMINLFLVITQLGFCCVYFVFVAVNVQEVVAHYFFKLDIRVYLILMLIPMVLLNLVRNLKYLTPASLLASILTISGIAITFYYMLQDLPHTDTVKPYATWKTLPLYFGTAIYAFEGIGVVLPLENNMKNPQDFGGWNGVLNTGMVIVACLYTAVGFFGYLKYGDAVEGSITLNLPGTDLLAQMVRLAMALAIFLSYGLQFYVPINIISPWVRFHMNTPQSQEIAEYLLRVGLVIFTFILAAIIPNLGAVISLVGAVSSSTLALIFPPIIELVTFYPNYGKRSWIMWKDLLLLIFGVAGFVFGTYASVNQILNPITPDRTE</sequence>
<evidence type="ECO:0000259" key="6">
    <source>
        <dbReference type="Pfam" id="PF01490"/>
    </source>
</evidence>
<dbReference type="VEuPathDB" id="VectorBase:CSON015442"/>
<dbReference type="AlphaFoldDB" id="A0A336K4F4"/>
<evidence type="ECO:0000313" key="7">
    <source>
        <dbReference type="EMBL" id="SSW99387.1"/>
    </source>
</evidence>
<keyword evidence="3 5" id="KW-1133">Transmembrane helix</keyword>
<gene>
    <name evidence="7" type="primary">CSON015442</name>
</gene>
<feature type="transmembrane region" description="Helical" evidence="5">
    <location>
        <begin position="390"/>
        <end position="413"/>
    </location>
</feature>
<dbReference type="GO" id="GO:0005774">
    <property type="term" value="C:vacuolar membrane"/>
    <property type="evidence" value="ECO:0007669"/>
    <property type="project" value="TreeGrafter"/>
</dbReference>
<proteinExistence type="predicted"/>
<feature type="transmembrane region" description="Helical" evidence="5">
    <location>
        <begin position="500"/>
        <end position="518"/>
    </location>
</feature>
<accession>A0A336K4F4</accession>
<feature type="transmembrane region" description="Helical" evidence="5">
    <location>
        <begin position="434"/>
        <end position="454"/>
    </location>
</feature>
<reference evidence="8" key="2">
    <citation type="submission" date="2018-07" db="EMBL/GenBank/DDBJ databases">
        <authorList>
            <person name="Quirk P.G."/>
            <person name="Krulwich T.A."/>
        </authorList>
    </citation>
    <scope>NUCLEOTIDE SEQUENCE</scope>
</reference>
<organism evidence="7">
    <name type="scientific">Culicoides sonorensis</name>
    <name type="common">Biting midge</name>
    <dbReference type="NCBI Taxonomy" id="179676"/>
    <lineage>
        <taxon>Eukaryota</taxon>
        <taxon>Metazoa</taxon>
        <taxon>Ecdysozoa</taxon>
        <taxon>Arthropoda</taxon>
        <taxon>Hexapoda</taxon>
        <taxon>Insecta</taxon>
        <taxon>Pterygota</taxon>
        <taxon>Neoptera</taxon>
        <taxon>Endopterygota</taxon>
        <taxon>Diptera</taxon>
        <taxon>Nematocera</taxon>
        <taxon>Chironomoidea</taxon>
        <taxon>Ceratopogonidae</taxon>
        <taxon>Ceratopogoninae</taxon>
        <taxon>Culicoides</taxon>
        <taxon>Monoculicoides</taxon>
    </lineage>
</organism>
<name>A0A336K4F4_CULSO</name>
<feature type="transmembrane region" description="Helical" evidence="5">
    <location>
        <begin position="460"/>
        <end position="480"/>
    </location>
</feature>
<comment type="subcellular location">
    <subcellularLocation>
        <location evidence="1">Membrane</location>
        <topology evidence="1">Multi-pass membrane protein</topology>
    </subcellularLocation>
</comment>
<dbReference type="Pfam" id="PF01490">
    <property type="entry name" value="Aa_trans"/>
    <property type="match status" value="1"/>
</dbReference>
<evidence type="ECO:0000313" key="8">
    <source>
        <dbReference type="EMBL" id="SSX19767.1"/>
    </source>
</evidence>
<feature type="transmembrane region" description="Helical" evidence="5">
    <location>
        <begin position="316"/>
        <end position="334"/>
    </location>
</feature>
<dbReference type="EMBL" id="UFQS01000097">
    <property type="protein sequence ID" value="SSW99387.1"/>
    <property type="molecule type" value="Genomic_DNA"/>
</dbReference>
<keyword evidence="2 5" id="KW-0812">Transmembrane</keyword>
<evidence type="ECO:0000256" key="2">
    <source>
        <dbReference type="ARBA" id="ARBA00022692"/>
    </source>
</evidence>
<feature type="transmembrane region" description="Helical" evidence="5">
    <location>
        <begin position="214"/>
        <end position="238"/>
    </location>
</feature>
<evidence type="ECO:0000256" key="5">
    <source>
        <dbReference type="SAM" id="Phobius"/>
    </source>
</evidence>
<feature type="transmembrane region" description="Helical" evidence="5">
    <location>
        <begin position="250"/>
        <end position="267"/>
    </location>
</feature>
<feature type="transmembrane region" description="Helical" evidence="5">
    <location>
        <begin position="20"/>
        <end position="39"/>
    </location>
</feature>
<dbReference type="EMBL" id="UFQT01000097">
    <property type="protein sequence ID" value="SSX19767.1"/>
    <property type="molecule type" value="Genomic_DNA"/>
</dbReference>
<dbReference type="PANTHER" id="PTHR22950">
    <property type="entry name" value="AMINO ACID TRANSPORTER"/>
    <property type="match status" value="1"/>
</dbReference>
<evidence type="ECO:0000256" key="1">
    <source>
        <dbReference type="ARBA" id="ARBA00004141"/>
    </source>
</evidence>
<dbReference type="GO" id="GO:0015179">
    <property type="term" value="F:L-amino acid transmembrane transporter activity"/>
    <property type="evidence" value="ECO:0007669"/>
    <property type="project" value="TreeGrafter"/>
</dbReference>
<feature type="domain" description="Amino acid transporter transmembrane" evidence="6">
    <location>
        <begin position="117"/>
        <end position="517"/>
    </location>
</feature>
<reference evidence="7" key="1">
    <citation type="submission" date="2018-04" db="EMBL/GenBank/DDBJ databases">
        <authorList>
            <person name="Go L.Y."/>
            <person name="Mitchell J.A."/>
        </authorList>
    </citation>
    <scope>NUCLEOTIDE SEQUENCE</scope>
    <source>
        <tissue evidence="7">Whole organism</tissue>
    </source>
</reference>
<dbReference type="FunFam" id="1.20.1740.10:FF:000067">
    <property type="entry name" value="Transmembrane domain transporter"/>
    <property type="match status" value="1"/>
</dbReference>
<evidence type="ECO:0000256" key="4">
    <source>
        <dbReference type="ARBA" id="ARBA00023136"/>
    </source>
</evidence>
<evidence type="ECO:0000256" key="3">
    <source>
        <dbReference type="ARBA" id="ARBA00022989"/>
    </source>
</evidence>
<feature type="transmembrane region" description="Helical" evidence="5">
    <location>
        <begin position="346"/>
        <end position="370"/>
    </location>
</feature>
<dbReference type="PANTHER" id="PTHR22950:SF349">
    <property type="entry name" value="AMINO ACID TRANSPORTER TRANSMEMBRANE DOMAIN-CONTAINING PROTEIN"/>
    <property type="match status" value="1"/>
</dbReference>
<feature type="transmembrane region" description="Helical" evidence="5">
    <location>
        <begin position="276"/>
        <end position="296"/>
    </location>
</feature>
<dbReference type="InterPro" id="IPR013057">
    <property type="entry name" value="AA_transpt_TM"/>
</dbReference>
<keyword evidence="4 5" id="KW-0472">Membrane</keyword>
<protein>
    <submittedName>
        <fullName evidence="7">CSON015442 protein</fullName>
    </submittedName>
</protein>
<feature type="transmembrane region" description="Helical" evidence="5">
    <location>
        <begin position="147"/>
        <end position="171"/>
    </location>
</feature>